<dbReference type="PANTHER" id="PTHR44360:SF1">
    <property type="entry name" value="DNAJ HOMOLOG SUBFAMILY B MEMBER 9"/>
    <property type="match status" value="1"/>
</dbReference>
<reference evidence="4 5" key="1">
    <citation type="submission" date="2018-08" db="EMBL/GenBank/DDBJ databases">
        <title>Chitinophagaceae sp. K23C18032701, a novel bacterium isolated from forest soil.</title>
        <authorList>
            <person name="Wang C."/>
        </authorList>
    </citation>
    <scope>NUCLEOTIDE SEQUENCE [LARGE SCALE GENOMIC DNA]</scope>
    <source>
        <strain evidence="4 5">K23C18032701</strain>
    </source>
</reference>
<evidence type="ECO:0000256" key="1">
    <source>
        <dbReference type="ARBA" id="ARBA00023186"/>
    </source>
</evidence>
<keyword evidence="1" id="KW-0143">Chaperone</keyword>
<evidence type="ECO:0000259" key="3">
    <source>
        <dbReference type="PROSITE" id="PS50076"/>
    </source>
</evidence>
<evidence type="ECO:0000313" key="4">
    <source>
        <dbReference type="EMBL" id="RFM27181.1"/>
    </source>
</evidence>
<keyword evidence="2" id="KW-0812">Transmembrane</keyword>
<sequence length="217" mass="25296">MALKDYYKILGISPAASADEVKKAYRRLALRYHPDKNTGNHMAELHFREVKEAYDTLIDAAKREAYNYERFYHYRFLNERPMEHGITADWIARQMITLEETVHRQDFFRIHHDALLFQLQQLLSEYNLEVVQRSENPQANVNIVIHALACTRPLNLAYTRAVCALLQQVAGTDTLLLQRIKDTLKQKKQQQLINRSILPAAVLAVLLILWLIISVTR</sequence>
<dbReference type="Pfam" id="PF00226">
    <property type="entry name" value="DnaJ"/>
    <property type="match status" value="1"/>
</dbReference>
<dbReference type="PANTHER" id="PTHR44360">
    <property type="entry name" value="DNAJ HOMOLOG SUBFAMILY B MEMBER 9"/>
    <property type="match status" value="1"/>
</dbReference>
<organism evidence="4 5">
    <name type="scientific">Deminuibacter soli</name>
    <dbReference type="NCBI Taxonomy" id="2291815"/>
    <lineage>
        <taxon>Bacteria</taxon>
        <taxon>Pseudomonadati</taxon>
        <taxon>Bacteroidota</taxon>
        <taxon>Chitinophagia</taxon>
        <taxon>Chitinophagales</taxon>
        <taxon>Chitinophagaceae</taxon>
        <taxon>Deminuibacter</taxon>
    </lineage>
</organism>
<keyword evidence="5" id="KW-1185">Reference proteome</keyword>
<comment type="caution">
    <text evidence="4">The sequence shown here is derived from an EMBL/GenBank/DDBJ whole genome shotgun (WGS) entry which is preliminary data.</text>
</comment>
<dbReference type="PROSITE" id="PS00636">
    <property type="entry name" value="DNAJ_1"/>
    <property type="match status" value="1"/>
</dbReference>
<dbReference type="PROSITE" id="PS50076">
    <property type="entry name" value="DNAJ_2"/>
    <property type="match status" value="1"/>
</dbReference>
<dbReference type="RefSeq" id="WP_116848484.1">
    <property type="nucleotide sequence ID" value="NZ_QTJU01000006.1"/>
</dbReference>
<dbReference type="CDD" id="cd06257">
    <property type="entry name" value="DnaJ"/>
    <property type="match status" value="1"/>
</dbReference>
<proteinExistence type="predicted"/>
<keyword evidence="2" id="KW-1133">Transmembrane helix</keyword>
<dbReference type="InterPro" id="IPR051948">
    <property type="entry name" value="Hsp70_co-chaperone_J-domain"/>
</dbReference>
<evidence type="ECO:0000313" key="5">
    <source>
        <dbReference type="Proteomes" id="UP000261284"/>
    </source>
</evidence>
<evidence type="ECO:0000256" key="2">
    <source>
        <dbReference type="SAM" id="Phobius"/>
    </source>
</evidence>
<dbReference type="Proteomes" id="UP000261284">
    <property type="component" value="Unassembled WGS sequence"/>
</dbReference>
<dbReference type="GO" id="GO:0051087">
    <property type="term" value="F:protein-folding chaperone binding"/>
    <property type="evidence" value="ECO:0007669"/>
    <property type="project" value="TreeGrafter"/>
</dbReference>
<protein>
    <recommendedName>
        <fullName evidence="3">J domain-containing protein</fullName>
    </recommendedName>
</protein>
<feature type="domain" description="J" evidence="3">
    <location>
        <begin position="5"/>
        <end position="70"/>
    </location>
</feature>
<name>A0A3E1NH48_9BACT</name>
<dbReference type="OrthoDB" id="9779622at2"/>
<dbReference type="GO" id="GO:0036503">
    <property type="term" value="P:ERAD pathway"/>
    <property type="evidence" value="ECO:0007669"/>
    <property type="project" value="TreeGrafter"/>
</dbReference>
<dbReference type="InterPro" id="IPR036869">
    <property type="entry name" value="J_dom_sf"/>
</dbReference>
<dbReference type="GO" id="GO:0051787">
    <property type="term" value="F:misfolded protein binding"/>
    <property type="evidence" value="ECO:0007669"/>
    <property type="project" value="TreeGrafter"/>
</dbReference>
<dbReference type="EMBL" id="QTJU01000006">
    <property type="protein sequence ID" value="RFM27181.1"/>
    <property type="molecule type" value="Genomic_DNA"/>
</dbReference>
<dbReference type="InterPro" id="IPR018253">
    <property type="entry name" value="DnaJ_domain_CS"/>
</dbReference>
<keyword evidence="2" id="KW-0472">Membrane</keyword>
<accession>A0A3E1NH48</accession>
<gene>
    <name evidence="4" type="ORF">DXN05_17130</name>
</gene>
<feature type="transmembrane region" description="Helical" evidence="2">
    <location>
        <begin position="192"/>
        <end position="213"/>
    </location>
</feature>
<dbReference type="SUPFAM" id="SSF46565">
    <property type="entry name" value="Chaperone J-domain"/>
    <property type="match status" value="1"/>
</dbReference>
<dbReference type="SMART" id="SM00271">
    <property type="entry name" value="DnaJ"/>
    <property type="match status" value="1"/>
</dbReference>
<dbReference type="Gene3D" id="1.10.287.110">
    <property type="entry name" value="DnaJ domain"/>
    <property type="match status" value="1"/>
</dbReference>
<dbReference type="PRINTS" id="PR00625">
    <property type="entry name" value="JDOMAIN"/>
</dbReference>
<dbReference type="AlphaFoldDB" id="A0A3E1NH48"/>
<dbReference type="InterPro" id="IPR001623">
    <property type="entry name" value="DnaJ_domain"/>
</dbReference>